<feature type="chain" id="PRO_5002802760" evidence="1">
    <location>
        <begin position="23"/>
        <end position="151"/>
    </location>
</feature>
<accession>B4D488</accession>
<organism evidence="2 3">
    <name type="scientific">Chthoniobacter flavus Ellin428</name>
    <dbReference type="NCBI Taxonomy" id="497964"/>
    <lineage>
        <taxon>Bacteria</taxon>
        <taxon>Pseudomonadati</taxon>
        <taxon>Verrucomicrobiota</taxon>
        <taxon>Spartobacteria</taxon>
        <taxon>Chthoniobacterales</taxon>
        <taxon>Chthoniobacteraceae</taxon>
        <taxon>Chthoniobacter</taxon>
    </lineage>
</organism>
<dbReference type="STRING" id="497964.CfE428DRAFT_3726"/>
<dbReference type="AlphaFoldDB" id="B4D488"/>
<keyword evidence="3" id="KW-1185">Reference proteome</keyword>
<name>B4D488_9BACT</name>
<dbReference type="EMBL" id="ABVL01000011">
    <property type="protein sequence ID" value="EDY18689.1"/>
    <property type="molecule type" value="Genomic_DNA"/>
</dbReference>
<protein>
    <submittedName>
        <fullName evidence="2">Uncharacterized protein</fullName>
    </submittedName>
</protein>
<gene>
    <name evidence="2" type="ORF">CfE428DRAFT_3726</name>
</gene>
<reference evidence="2 3" key="1">
    <citation type="journal article" date="2011" name="J. Bacteriol.">
        <title>Genome sequence of Chthoniobacter flavus Ellin428, an aerobic heterotrophic soil bacterium.</title>
        <authorList>
            <person name="Kant R."/>
            <person name="van Passel M.W."/>
            <person name="Palva A."/>
            <person name="Lucas S."/>
            <person name="Lapidus A."/>
            <person name="Glavina Del Rio T."/>
            <person name="Dalin E."/>
            <person name="Tice H."/>
            <person name="Bruce D."/>
            <person name="Goodwin L."/>
            <person name="Pitluck S."/>
            <person name="Larimer F.W."/>
            <person name="Land M.L."/>
            <person name="Hauser L."/>
            <person name="Sangwan P."/>
            <person name="de Vos W.M."/>
            <person name="Janssen P.H."/>
            <person name="Smidt H."/>
        </authorList>
    </citation>
    <scope>NUCLEOTIDE SEQUENCE [LARGE SCALE GENOMIC DNA]</scope>
    <source>
        <strain evidence="2 3">Ellin428</strain>
    </source>
</reference>
<sequence length="151" mass="16489" precursor="true">MKKQILSLVLLTVLPPALHVTAAPTNAPGSTEEADRQFLQNLEKADAAKTRAPATTPAPVVIEAAKPASQPATAQTKVIVKRPNTIVLADDYEQATQPDEIADDGSGPAEAPVTHVTVERPTRVVREHHHAERHPLHHLLRRLLSFHPEDW</sequence>
<evidence type="ECO:0000313" key="2">
    <source>
        <dbReference type="EMBL" id="EDY18689.1"/>
    </source>
</evidence>
<dbReference type="RefSeq" id="WP_006981051.1">
    <property type="nucleotide sequence ID" value="NZ_ABVL01000011.1"/>
</dbReference>
<feature type="signal peptide" evidence="1">
    <location>
        <begin position="1"/>
        <end position="22"/>
    </location>
</feature>
<dbReference type="InParanoid" id="B4D488"/>
<comment type="caution">
    <text evidence="2">The sequence shown here is derived from an EMBL/GenBank/DDBJ whole genome shotgun (WGS) entry which is preliminary data.</text>
</comment>
<evidence type="ECO:0000313" key="3">
    <source>
        <dbReference type="Proteomes" id="UP000005824"/>
    </source>
</evidence>
<keyword evidence="1" id="KW-0732">Signal</keyword>
<proteinExistence type="predicted"/>
<dbReference type="Proteomes" id="UP000005824">
    <property type="component" value="Unassembled WGS sequence"/>
</dbReference>
<evidence type="ECO:0000256" key="1">
    <source>
        <dbReference type="SAM" id="SignalP"/>
    </source>
</evidence>